<reference evidence="1" key="2">
    <citation type="journal article" date="2022" name="Proc. Natl. Acad. Sci. U.S.A.">
        <title>Diploid-dominant life cycles characterize the early evolution of Fungi.</title>
        <authorList>
            <person name="Amses K.R."/>
            <person name="Simmons D.R."/>
            <person name="Longcore J.E."/>
            <person name="Mondo S.J."/>
            <person name="Seto K."/>
            <person name="Jeronimo G.H."/>
            <person name="Bonds A.E."/>
            <person name="Quandt C.A."/>
            <person name="Davis W.J."/>
            <person name="Chang Y."/>
            <person name="Federici B.A."/>
            <person name="Kuo A."/>
            <person name="LaButti K."/>
            <person name="Pangilinan J."/>
            <person name="Andreopoulos W."/>
            <person name="Tritt A."/>
            <person name="Riley R."/>
            <person name="Hundley H."/>
            <person name="Johnson J."/>
            <person name="Lipzen A."/>
            <person name="Barry K."/>
            <person name="Lang B.F."/>
            <person name="Cuomo C.A."/>
            <person name="Buchler N.E."/>
            <person name="Grigoriev I.V."/>
            <person name="Spatafora J.W."/>
            <person name="Stajich J.E."/>
            <person name="James T.Y."/>
        </authorList>
    </citation>
    <scope>NUCLEOTIDE SEQUENCE</scope>
    <source>
        <strain evidence="1">AG</strain>
    </source>
</reference>
<dbReference type="EMBL" id="MU620902">
    <property type="protein sequence ID" value="KAI8582137.1"/>
    <property type="molecule type" value="Genomic_DNA"/>
</dbReference>
<dbReference type="Proteomes" id="UP001206595">
    <property type="component" value="Unassembled WGS sequence"/>
</dbReference>
<dbReference type="GeneID" id="75909490"/>
<organism evidence="1 2">
    <name type="scientific">Umbelopsis ramanniana AG</name>
    <dbReference type="NCBI Taxonomy" id="1314678"/>
    <lineage>
        <taxon>Eukaryota</taxon>
        <taxon>Fungi</taxon>
        <taxon>Fungi incertae sedis</taxon>
        <taxon>Mucoromycota</taxon>
        <taxon>Mucoromycotina</taxon>
        <taxon>Umbelopsidomycetes</taxon>
        <taxon>Umbelopsidales</taxon>
        <taxon>Umbelopsidaceae</taxon>
        <taxon>Umbelopsis</taxon>
    </lineage>
</organism>
<dbReference type="InterPro" id="IPR023213">
    <property type="entry name" value="CAT-like_dom_sf"/>
</dbReference>
<protein>
    <submittedName>
        <fullName evidence="1">Uncharacterized protein</fullName>
    </submittedName>
</protein>
<dbReference type="RefSeq" id="XP_051447141.1">
    <property type="nucleotide sequence ID" value="XM_051584140.1"/>
</dbReference>
<evidence type="ECO:0000313" key="1">
    <source>
        <dbReference type="EMBL" id="KAI8582137.1"/>
    </source>
</evidence>
<proteinExistence type="predicted"/>
<comment type="caution">
    <text evidence="1">The sequence shown here is derived from an EMBL/GenBank/DDBJ whole genome shotgun (WGS) entry which is preliminary data.</text>
</comment>
<dbReference type="AlphaFoldDB" id="A0AAD5HF84"/>
<sequence>MTVQAYTIYPTKKYNREPPPSSIVLHGLDLLSSPIQIHNHRFFHPANGAFSDVINNLKSSLAEALELYPPVTGTVIDNEKGETCIAVDAEHILGTPFLVDTKDTPYTGDSEDLSPRTDVVLPPLSSILAVKVTQVMIHTVWHSYIRSI</sequence>
<name>A0AAD5HF84_UMBRA</name>
<reference evidence="1" key="1">
    <citation type="submission" date="2021-06" db="EMBL/GenBank/DDBJ databases">
        <authorList>
            <consortium name="DOE Joint Genome Institute"/>
            <person name="Mondo S.J."/>
            <person name="Amses K.R."/>
            <person name="Simmons D.R."/>
            <person name="Longcore J.E."/>
            <person name="Seto K."/>
            <person name="Alves G.H."/>
            <person name="Bonds A.E."/>
            <person name="Quandt C.A."/>
            <person name="Davis W.J."/>
            <person name="Chang Y."/>
            <person name="Letcher P.M."/>
            <person name="Powell M.J."/>
            <person name="Kuo A."/>
            <person name="Labutti K."/>
            <person name="Pangilinan J."/>
            <person name="Andreopoulos W."/>
            <person name="Tritt A."/>
            <person name="Riley R."/>
            <person name="Hundley H."/>
            <person name="Johnson J."/>
            <person name="Lipzen A."/>
            <person name="Barry K."/>
            <person name="Berbee M.L."/>
            <person name="Buchler N.E."/>
            <person name="Grigoriev I.V."/>
            <person name="Spatafora J.W."/>
            <person name="Stajich J.E."/>
            <person name="James T.Y."/>
        </authorList>
    </citation>
    <scope>NUCLEOTIDE SEQUENCE</scope>
    <source>
        <strain evidence="1">AG</strain>
    </source>
</reference>
<accession>A0AAD5HF84</accession>
<dbReference type="Pfam" id="PF02458">
    <property type="entry name" value="Transferase"/>
    <property type="match status" value="1"/>
</dbReference>
<gene>
    <name evidence="1" type="ORF">K450DRAFT_171309</name>
</gene>
<dbReference type="Gene3D" id="3.30.559.10">
    <property type="entry name" value="Chloramphenicol acetyltransferase-like domain"/>
    <property type="match status" value="1"/>
</dbReference>
<evidence type="ECO:0000313" key="2">
    <source>
        <dbReference type="Proteomes" id="UP001206595"/>
    </source>
</evidence>
<keyword evidence="2" id="KW-1185">Reference proteome</keyword>